<proteinExistence type="predicted"/>
<feature type="domain" description="Solute-binding protein family 5" evidence="2">
    <location>
        <begin position="98"/>
        <end position="195"/>
    </location>
</feature>
<dbReference type="AlphaFoldDB" id="X0VWA5"/>
<organism evidence="3">
    <name type="scientific">marine sediment metagenome</name>
    <dbReference type="NCBI Taxonomy" id="412755"/>
    <lineage>
        <taxon>unclassified sequences</taxon>
        <taxon>metagenomes</taxon>
        <taxon>ecological metagenomes</taxon>
    </lineage>
</organism>
<dbReference type="GO" id="GO:1904680">
    <property type="term" value="F:peptide transmembrane transporter activity"/>
    <property type="evidence" value="ECO:0007669"/>
    <property type="project" value="TreeGrafter"/>
</dbReference>
<evidence type="ECO:0000259" key="2">
    <source>
        <dbReference type="Pfam" id="PF00496"/>
    </source>
</evidence>
<dbReference type="InterPro" id="IPR006311">
    <property type="entry name" value="TAT_signal"/>
</dbReference>
<reference evidence="3" key="1">
    <citation type="journal article" date="2014" name="Front. Microbiol.">
        <title>High frequency of phylogenetically diverse reductive dehalogenase-homologous genes in deep subseafloor sedimentary metagenomes.</title>
        <authorList>
            <person name="Kawai M."/>
            <person name="Futagami T."/>
            <person name="Toyoda A."/>
            <person name="Takaki Y."/>
            <person name="Nishi S."/>
            <person name="Hori S."/>
            <person name="Arai W."/>
            <person name="Tsubouchi T."/>
            <person name="Morono Y."/>
            <person name="Uchiyama I."/>
            <person name="Ito T."/>
            <person name="Fujiyama A."/>
            <person name="Inagaki F."/>
            <person name="Takami H."/>
        </authorList>
    </citation>
    <scope>NUCLEOTIDE SEQUENCE</scope>
    <source>
        <strain evidence="3">Expedition CK06-06</strain>
    </source>
</reference>
<dbReference type="EMBL" id="BARS01037769">
    <property type="protein sequence ID" value="GAG15402.1"/>
    <property type="molecule type" value="Genomic_DNA"/>
</dbReference>
<dbReference type="SUPFAM" id="SSF53850">
    <property type="entry name" value="Periplasmic binding protein-like II"/>
    <property type="match status" value="1"/>
</dbReference>
<name>X0VWA5_9ZZZZ</name>
<dbReference type="Pfam" id="PF00496">
    <property type="entry name" value="SBP_bac_5"/>
    <property type="match status" value="1"/>
</dbReference>
<protein>
    <recommendedName>
        <fullName evidence="2">Solute-binding protein family 5 domain-containing protein</fullName>
    </recommendedName>
</protein>
<dbReference type="PANTHER" id="PTHR30290">
    <property type="entry name" value="PERIPLASMIC BINDING COMPONENT OF ABC TRANSPORTER"/>
    <property type="match status" value="1"/>
</dbReference>
<evidence type="ECO:0000313" key="3">
    <source>
        <dbReference type="EMBL" id="GAG15402.1"/>
    </source>
</evidence>
<dbReference type="NCBIfam" id="TIGR01409">
    <property type="entry name" value="TAT_signal_seq"/>
    <property type="match status" value="1"/>
</dbReference>
<keyword evidence="1" id="KW-0732">Signal</keyword>
<dbReference type="PROSITE" id="PS51318">
    <property type="entry name" value="TAT"/>
    <property type="match status" value="1"/>
</dbReference>
<dbReference type="GO" id="GO:0015833">
    <property type="term" value="P:peptide transport"/>
    <property type="evidence" value="ECO:0007669"/>
    <property type="project" value="TreeGrafter"/>
</dbReference>
<gene>
    <name evidence="3" type="ORF">S01H1_57870</name>
</gene>
<sequence length="207" mass="21638">MSNELKDLSLKVVLGQMNRRDFIGRAAALGVSAPLATQLLASTAKAAPVTGGHLIMGCNGGQTTDSLDPGLAASTVPQNVNWGWGECLVVTDPDDGTAQPWLAESWEASADAKTWAFKIRSGVTFSNGKTVTAEDAAASLKRHSDENSQSGALGILQSIGQNFHADGDNLVFELETGNADLPYLLSDYHLIVQPNGGFDDPLAAIGT</sequence>
<evidence type="ECO:0000256" key="1">
    <source>
        <dbReference type="ARBA" id="ARBA00022729"/>
    </source>
</evidence>
<dbReference type="Gene3D" id="3.40.190.10">
    <property type="entry name" value="Periplasmic binding protein-like II"/>
    <property type="match status" value="1"/>
</dbReference>
<feature type="non-terminal residue" evidence="3">
    <location>
        <position position="207"/>
    </location>
</feature>
<comment type="caution">
    <text evidence="3">The sequence shown here is derived from an EMBL/GenBank/DDBJ whole genome shotgun (WGS) entry which is preliminary data.</text>
</comment>
<dbReference type="InterPro" id="IPR019546">
    <property type="entry name" value="TAT_signal_bac_arc"/>
</dbReference>
<dbReference type="InterPro" id="IPR039424">
    <property type="entry name" value="SBP_5"/>
</dbReference>
<dbReference type="PANTHER" id="PTHR30290:SF38">
    <property type="entry name" value="D,D-DIPEPTIDE-BINDING PERIPLASMIC PROTEIN DDPA-RELATED"/>
    <property type="match status" value="1"/>
</dbReference>
<dbReference type="InterPro" id="IPR000914">
    <property type="entry name" value="SBP_5_dom"/>
</dbReference>
<accession>X0VWA5</accession>